<dbReference type="SUPFAM" id="SSF55347">
    <property type="entry name" value="Glyceraldehyde-3-phosphate dehydrogenase-like, C-terminal domain"/>
    <property type="match status" value="1"/>
</dbReference>
<dbReference type="InterPro" id="IPR050424">
    <property type="entry name" value="Gfo-Idh-MocA_inositol_DH"/>
</dbReference>
<feature type="domain" description="Gfo/Idh/MocA-like oxidoreductase C-terminal" evidence="3">
    <location>
        <begin position="135"/>
        <end position="320"/>
    </location>
</feature>
<evidence type="ECO:0000259" key="3">
    <source>
        <dbReference type="Pfam" id="PF02894"/>
    </source>
</evidence>
<dbReference type="InterPro" id="IPR004104">
    <property type="entry name" value="Gfo/Idh/MocA-like_OxRdtase_C"/>
</dbReference>
<evidence type="ECO:0000259" key="2">
    <source>
        <dbReference type="Pfam" id="PF01408"/>
    </source>
</evidence>
<dbReference type="EMBL" id="SLZZ01000002">
    <property type="protein sequence ID" value="TCS82204.1"/>
    <property type="molecule type" value="Genomic_DNA"/>
</dbReference>
<dbReference type="Gene3D" id="3.30.360.10">
    <property type="entry name" value="Dihydrodipicolinate Reductase, domain 2"/>
    <property type="match status" value="1"/>
</dbReference>
<evidence type="ECO:0000313" key="4">
    <source>
        <dbReference type="EMBL" id="TCS82204.1"/>
    </source>
</evidence>
<dbReference type="SUPFAM" id="SSF51735">
    <property type="entry name" value="NAD(P)-binding Rossmann-fold domains"/>
    <property type="match status" value="1"/>
</dbReference>
<dbReference type="GO" id="GO:0000166">
    <property type="term" value="F:nucleotide binding"/>
    <property type="evidence" value="ECO:0007669"/>
    <property type="project" value="InterPro"/>
</dbReference>
<protein>
    <submittedName>
        <fullName evidence="4">Myo-inositol 2-dehydrogenase</fullName>
    </submittedName>
</protein>
<comment type="caution">
    <text evidence="4">The sequence shown here is derived from an EMBL/GenBank/DDBJ whole genome shotgun (WGS) entry which is preliminary data.</text>
</comment>
<dbReference type="InterPro" id="IPR000683">
    <property type="entry name" value="Gfo/Idh/MocA-like_OxRdtase_N"/>
</dbReference>
<organism evidence="4 5">
    <name type="scientific">Muricomes intestini</name>
    <dbReference type="NCBI Taxonomy" id="1796634"/>
    <lineage>
        <taxon>Bacteria</taxon>
        <taxon>Bacillati</taxon>
        <taxon>Bacillota</taxon>
        <taxon>Clostridia</taxon>
        <taxon>Lachnospirales</taxon>
        <taxon>Lachnospiraceae</taxon>
        <taxon>Muricomes</taxon>
    </lineage>
</organism>
<dbReference type="Proteomes" id="UP000295726">
    <property type="component" value="Unassembled WGS sequence"/>
</dbReference>
<dbReference type="RefSeq" id="WP_132378348.1">
    <property type="nucleotide sequence ID" value="NZ_DAIQXH010000005.1"/>
</dbReference>
<accession>A0A4R3KFP5</accession>
<sequence>MLKIGIIGCGAIGREHINRLTRLIPDAEVVGCTDYYLETAKKTAVQYGIRTVYKTGEDLIADSEVEAVMITSSDPSHATYVLEAVRLGKQVFCEKPLAQTTADCEKIIAEEVRHNKPLVQVGFMRRYDPGYMEMKRIIDSGSLGAPLMIHACHRNVFQPEGFQTEMGITNVAIHELDICRWLLRDEYKNAQVLKVRQSSRSTKGYDNPQIVLLETENGSRIDIELQVADGYGYDIQCQVVCEKGTINLPDPNSVIKRADATCSVQLLTDWADRFTTAYDIELQDWVNCAGEGRPTGPTSWDGYVACAAADALNRSRGTGKFLAVEMIEKPALYS</sequence>
<reference evidence="4 5" key="1">
    <citation type="submission" date="2019-03" db="EMBL/GenBank/DDBJ databases">
        <title>Genomic Encyclopedia of Type Strains, Phase IV (KMG-IV): sequencing the most valuable type-strain genomes for metagenomic binning, comparative biology and taxonomic classification.</title>
        <authorList>
            <person name="Goeker M."/>
        </authorList>
    </citation>
    <scope>NUCLEOTIDE SEQUENCE [LARGE SCALE GENOMIC DNA]</scope>
    <source>
        <strain evidence="4 5">DSM 29489</strain>
    </source>
</reference>
<feature type="domain" description="Gfo/Idh/MocA-like oxidoreductase N-terminal" evidence="2">
    <location>
        <begin position="2"/>
        <end position="123"/>
    </location>
</feature>
<evidence type="ECO:0000256" key="1">
    <source>
        <dbReference type="ARBA" id="ARBA00010928"/>
    </source>
</evidence>
<proteinExistence type="inferred from homology"/>
<dbReference type="Pfam" id="PF01408">
    <property type="entry name" value="GFO_IDH_MocA"/>
    <property type="match status" value="1"/>
</dbReference>
<keyword evidence="5" id="KW-1185">Reference proteome</keyword>
<dbReference type="AlphaFoldDB" id="A0A4R3KFP5"/>
<dbReference type="PANTHER" id="PTHR43593">
    <property type="match status" value="1"/>
</dbReference>
<dbReference type="Pfam" id="PF02894">
    <property type="entry name" value="GFO_IDH_MocA_C"/>
    <property type="match status" value="1"/>
</dbReference>
<dbReference type="Gene3D" id="3.40.50.720">
    <property type="entry name" value="NAD(P)-binding Rossmann-like Domain"/>
    <property type="match status" value="1"/>
</dbReference>
<dbReference type="OrthoDB" id="9815825at2"/>
<dbReference type="PANTHER" id="PTHR43593:SF1">
    <property type="entry name" value="INOSITOL 2-DEHYDROGENASE"/>
    <property type="match status" value="1"/>
</dbReference>
<gene>
    <name evidence="4" type="ORF">EDD59_10267</name>
</gene>
<comment type="similarity">
    <text evidence="1">Belongs to the Gfo/Idh/MocA family.</text>
</comment>
<name>A0A4R3KFP5_9FIRM</name>
<dbReference type="InterPro" id="IPR036291">
    <property type="entry name" value="NAD(P)-bd_dom_sf"/>
</dbReference>
<evidence type="ECO:0000313" key="5">
    <source>
        <dbReference type="Proteomes" id="UP000295726"/>
    </source>
</evidence>